<organism evidence="1 2">
    <name type="scientific">Paenibacillus polymyxa</name>
    <name type="common">Bacillus polymyxa</name>
    <dbReference type="NCBI Taxonomy" id="1406"/>
    <lineage>
        <taxon>Bacteria</taxon>
        <taxon>Bacillati</taxon>
        <taxon>Bacillota</taxon>
        <taxon>Bacilli</taxon>
        <taxon>Bacillales</taxon>
        <taxon>Paenibacillaceae</taxon>
        <taxon>Paenibacillus</taxon>
    </lineage>
</organism>
<evidence type="ECO:0000313" key="1">
    <source>
        <dbReference type="EMBL" id="SUA71327.1"/>
    </source>
</evidence>
<proteinExistence type="predicted"/>
<name>A0A378Y4U0_PAEPO</name>
<reference evidence="1 2" key="1">
    <citation type="submission" date="2018-06" db="EMBL/GenBank/DDBJ databases">
        <authorList>
            <consortium name="Pathogen Informatics"/>
            <person name="Doyle S."/>
        </authorList>
    </citation>
    <scope>NUCLEOTIDE SEQUENCE [LARGE SCALE GENOMIC DNA]</scope>
    <source>
        <strain evidence="1 2">NCTC10343</strain>
    </source>
</reference>
<evidence type="ECO:0000313" key="2">
    <source>
        <dbReference type="Proteomes" id="UP000254400"/>
    </source>
</evidence>
<dbReference type="AlphaFoldDB" id="A0A378Y4U0"/>
<dbReference type="Proteomes" id="UP000254400">
    <property type="component" value="Unassembled WGS sequence"/>
</dbReference>
<dbReference type="EMBL" id="UGSC01000001">
    <property type="protein sequence ID" value="SUA71327.1"/>
    <property type="molecule type" value="Genomic_DNA"/>
</dbReference>
<gene>
    <name evidence="1" type="ORF">NCTC10343_04214</name>
</gene>
<sequence length="39" mass="4553">MNTNTKWAWVVLAITIFITVYYSLDEILGWSPYSSLDIQ</sequence>
<protein>
    <submittedName>
        <fullName evidence="1">Uncharacterized protein</fullName>
    </submittedName>
</protein>
<accession>A0A378Y4U0</accession>